<sequence>MSYHRSGAISTMATLNPVGAYHSVFFLLLSSRLYKTFVCPKFEYGLAISVLCKKGLNEELTLVNKSGSYKQPMFKMVNILEDITGQQASKTYYRSYSFSQKSIIILYK</sequence>
<dbReference type="GeneID" id="29003840"/>
<name>A0A162PGE6_PHYB8</name>
<evidence type="ECO:0000313" key="2">
    <source>
        <dbReference type="Proteomes" id="UP000077315"/>
    </source>
</evidence>
<evidence type="ECO:0000313" key="1">
    <source>
        <dbReference type="EMBL" id="OAD65456.1"/>
    </source>
</evidence>
<dbReference type="VEuPathDB" id="FungiDB:PHYBLDRAFT_73868"/>
<dbReference type="AlphaFoldDB" id="A0A162PGE6"/>
<dbReference type="InParanoid" id="A0A162PGE6"/>
<dbReference type="Proteomes" id="UP000077315">
    <property type="component" value="Unassembled WGS sequence"/>
</dbReference>
<protein>
    <submittedName>
        <fullName evidence="1">Uncharacterized protein</fullName>
    </submittedName>
</protein>
<organism evidence="1 2">
    <name type="scientific">Phycomyces blakesleeanus (strain ATCC 8743b / DSM 1359 / FGSC 10004 / NBRC 33097 / NRRL 1555)</name>
    <dbReference type="NCBI Taxonomy" id="763407"/>
    <lineage>
        <taxon>Eukaryota</taxon>
        <taxon>Fungi</taxon>
        <taxon>Fungi incertae sedis</taxon>
        <taxon>Mucoromycota</taxon>
        <taxon>Mucoromycotina</taxon>
        <taxon>Mucoromycetes</taxon>
        <taxon>Mucorales</taxon>
        <taxon>Phycomycetaceae</taxon>
        <taxon>Phycomyces</taxon>
    </lineage>
</organism>
<dbReference type="EMBL" id="KV441010">
    <property type="protein sequence ID" value="OAD65456.1"/>
    <property type="molecule type" value="Genomic_DNA"/>
</dbReference>
<gene>
    <name evidence="1" type="ORF">PHYBLDRAFT_73868</name>
</gene>
<keyword evidence="2" id="KW-1185">Reference proteome</keyword>
<dbReference type="RefSeq" id="XP_018283496.1">
    <property type="nucleotide sequence ID" value="XM_018442934.1"/>
</dbReference>
<reference evidence="2" key="1">
    <citation type="submission" date="2015-06" db="EMBL/GenBank/DDBJ databases">
        <title>Expansion of signal transduction pathways in fungi by whole-genome duplication.</title>
        <authorList>
            <consortium name="DOE Joint Genome Institute"/>
            <person name="Corrochano L.M."/>
            <person name="Kuo A."/>
            <person name="Marcet-Houben M."/>
            <person name="Polaino S."/>
            <person name="Salamov A."/>
            <person name="Villalobos J.M."/>
            <person name="Alvarez M.I."/>
            <person name="Avalos J."/>
            <person name="Benito E.P."/>
            <person name="Benoit I."/>
            <person name="Burger G."/>
            <person name="Camino L.P."/>
            <person name="Canovas D."/>
            <person name="Cerda-Olmedo E."/>
            <person name="Cheng J.-F."/>
            <person name="Dominguez A."/>
            <person name="Elias M."/>
            <person name="Eslava A.P."/>
            <person name="Glaser F."/>
            <person name="Grimwood J."/>
            <person name="Gutierrez G."/>
            <person name="Heitman J."/>
            <person name="Henrissat B."/>
            <person name="Iturriaga E.A."/>
            <person name="Lang B.F."/>
            <person name="Lavin J.L."/>
            <person name="Lee S."/>
            <person name="Li W."/>
            <person name="Lindquist E."/>
            <person name="Lopez-Garcia S."/>
            <person name="Luque E.M."/>
            <person name="Marcos A.T."/>
            <person name="Martin J."/>
            <person name="McCluskey K."/>
            <person name="Medina H.R."/>
            <person name="Miralles-Duran A."/>
            <person name="Miyazaki A."/>
            <person name="Munoz-Torres E."/>
            <person name="Oguiza J.A."/>
            <person name="Ohm R."/>
            <person name="Olmedo M."/>
            <person name="Orejas M."/>
            <person name="Ortiz-Castellanos L."/>
            <person name="Pisabarro A.G."/>
            <person name="Rodriguez-Romero J."/>
            <person name="Ruiz-Herrera J."/>
            <person name="Ruiz-Vazquez R."/>
            <person name="Sanz C."/>
            <person name="Schackwitz W."/>
            <person name="Schmutz J."/>
            <person name="Shahriari M."/>
            <person name="Shelest E."/>
            <person name="Silva-Franco F."/>
            <person name="Soanes D."/>
            <person name="Syed K."/>
            <person name="Tagua V.G."/>
            <person name="Talbot N.J."/>
            <person name="Thon M."/>
            <person name="De vries R.P."/>
            <person name="Wiebenga A."/>
            <person name="Yadav J.S."/>
            <person name="Braun E.L."/>
            <person name="Baker S."/>
            <person name="Garre V."/>
            <person name="Horwitz B."/>
            <person name="Torres-Martinez S."/>
            <person name="Idnurm A."/>
            <person name="Herrera-Estrella A."/>
            <person name="Gabaldon T."/>
            <person name="Grigoriev I.V."/>
        </authorList>
    </citation>
    <scope>NUCLEOTIDE SEQUENCE [LARGE SCALE GENOMIC DNA]</scope>
    <source>
        <strain evidence="2">NRRL 1555(-)</strain>
    </source>
</reference>
<proteinExistence type="predicted"/>
<accession>A0A162PGE6</accession>